<feature type="compositionally biased region" description="Polar residues" evidence="1">
    <location>
        <begin position="256"/>
        <end position="268"/>
    </location>
</feature>
<feature type="compositionally biased region" description="Basic and acidic residues" evidence="1">
    <location>
        <begin position="277"/>
        <end position="287"/>
    </location>
</feature>
<reference evidence="4" key="3">
    <citation type="submission" date="2025-04" db="UniProtKB">
        <authorList>
            <consortium name="RefSeq"/>
        </authorList>
    </citation>
    <scope>IDENTIFICATION</scope>
    <source>
        <strain evidence="4">CBS 781.70</strain>
    </source>
</reference>
<sequence>MTDNRPTSGRSAPEQAPQTRDIPPSDQSAQEPGPERDRPPSERSAQEQDPRRDRPPSERLAQEQPDLQQRDRERSALELDSQYCDGEQSAQEQDPQHGDRPTSDRSGQEQDARQHNTLSSERPAQDQEPQHRDRLASEGERADLTASNPSKDVRPPEHVELGERSVDVRELSADPARWTQLSPFHPERLSQPTNPHQISQQGPQHRPTSEGERPDPTASNLASNDVRPPEHVGHRKPSADLGRWTQPSPFHPDPLSQPTNPHQFTQQAPPARQQSRHLPEPLPDHFRPVLPPPFPACMGLPSTPNYNPFNPPPNTDYSLPSINVPFNPPPNINYPPPAPESPFEHRSASSSAVISPTSADPDEIAGFVPRPFKPRRQKYTPKPQPTGWSPVPQFCSLPPTARPGNTRPGRVTMSGPPMTDTEPPVNPHPGQDDMSGPPMADTEPPVNPHPGQAAMSGSFVPNARQGPSRPSRRDEFTRLREQRRMERVEKLGTTVIALESRWRREPTLLRAPKFESLGMPMGLAVRRQYGEWVTEHDIEPVTRRSSALQVMDMATLWLVAMEEDRERLTGQNIRLAKDNLVLWNWVMEKEMGATAAASGMRKRRRTGEDKEEGGVGVEEGIEDEVGLALGRRETESEAGGEEVVPQQAEGSCRMKRRRTGEHEEEGGVGDEEVVEEEDECEDREPWSKGKGRRESTRSGAGRRRTEQEVGVGFEQEAELGFELEAELGFELEAELGFELEAEAGFEQNLASGFEKEIEVRVEQEVEVGVQQEAEVSVEQEEKEVEYEYESVDFDEFGEENYHDREIREWHGYLENELPQKVALLNREPSSKGKGRRESNRSEGGKRRTEQEQEVPVEQEEGDYNDREIREWHEYLENELPRKVAFLKENSPLPQYQNLPGYRY</sequence>
<feature type="compositionally biased region" description="Polar residues" evidence="1">
    <location>
        <begin position="190"/>
        <end position="203"/>
    </location>
</feature>
<evidence type="ECO:0000313" key="2">
    <source>
        <dbReference type="EMBL" id="KAF1808625.1"/>
    </source>
</evidence>
<gene>
    <name evidence="2 4" type="ORF">P152DRAFT_485311</name>
</gene>
<feature type="compositionally biased region" description="Basic and acidic residues" evidence="1">
    <location>
        <begin position="151"/>
        <end position="172"/>
    </location>
</feature>
<feature type="region of interest" description="Disordered" evidence="1">
    <location>
        <begin position="820"/>
        <end position="866"/>
    </location>
</feature>
<dbReference type="EMBL" id="ML975181">
    <property type="protein sequence ID" value="KAF1808625.1"/>
    <property type="molecule type" value="Genomic_DNA"/>
</dbReference>
<feature type="compositionally biased region" description="Basic and acidic residues" evidence="1">
    <location>
        <begin position="68"/>
        <end position="77"/>
    </location>
</feature>
<feature type="compositionally biased region" description="Acidic residues" evidence="1">
    <location>
        <begin position="851"/>
        <end position="862"/>
    </location>
</feature>
<feature type="compositionally biased region" description="Basic and acidic residues" evidence="1">
    <location>
        <begin position="33"/>
        <end position="61"/>
    </location>
</feature>
<proteinExistence type="predicted"/>
<name>A0A6G1FRZ8_9PEZI</name>
<feature type="compositionally biased region" description="Basic and acidic residues" evidence="1">
    <location>
        <begin position="123"/>
        <end position="143"/>
    </location>
</feature>
<accession>A0A6G1FRZ8</accession>
<feature type="region of interest" description="Disordered" evidence="1">
    <location>
        <begin position="631"/>
        <end position="711"/>
    </location>
</feature>
<keyword evidence="3" id="KW-1185">Reference proteome</keyword>
<dbReference type="RefSeq" id="XP_033530256.1">
    <property type="nucleotide sequence ID" value="XM_033682040.1"/>
</dbReference>
<dbReference type="Proteomes" id="UP000504638">
    <property type="component" value="Unplaced"/>
</dbReference>
<feature type="compositionally biased region" description="Polar residues" evidence="1">
    <location>
        <begin position="1"/>
        <end position="10"/>
    </location>
</feature>
<feature type="compositionally biased region" description="Acidic residues" evidence="1">
    <location>
        <begin position="662"/>
        <end position="682"/>
    </location>
</feature>
<organism evidence="2">
    <name type="scientific">Eremomyces bilateralis CBS 781.70</name>
    <dbReference type="NCBI Taxonomy" id="1392243"/>
    <lineage>
        <taxon>Eukaryota</taxon>
        <taxon>Fungi</taxon>
        <taxon>Dikarya</taxon>
        <taxon>Ascomycota</taxon>
        <taxon>Pezizomycotina</taxon>
        <taxon>Dothideomycetes</taxon>
        <taxon>Dothideomycetes incertae sedis</taxon>
        <taxon>Eremomycetales</taxon>
        <taxon>Eremomycetaceae</taxon>
        <taxon>Eremomyces</taxon>
    </lineage>
</organism>
<feature type="compositionally biased region" description="Basic and acidic residues" evidence="1">
    <location>
        <begin position="94"/>
        <end position="114"/>
    </location>
</feature>
<feature type="region of interest" description="Disordered" evidence="1">
    <location>
        <begin position="772"/>
        <end position="797"/>
    </location>
</feature>
<evidence type="ECO:0000256" key="1">
    <source>
        <dbReference type="SAM" id="MobiDB-lite"/>
    </source>
</evidence>
<dbReference type="GeneID" id="54422610"/>
<feature type="compositionally biased region" description="Low complexity" evidence="1">
    <location>
        <begin position="348"/>
        <end position="359"/>
    </location>
</feature>
<feature type="compositionally biased region" description="Acidic residues" evidence="1">
    <location>
        <begin position="775"/>
        <end position="797"/>
    </location>
</feature>
<feature type="region of interest" description="Disordered" evidence="1">
    <location>
        <begin position="597"/>
        <end position="616"/>
    </location>
</feature>
<feature type="compositionally biased region" description="Basic and acidic residues" evidence="1">
    <location>
        <begin position="683"/>
        <end position="696"/>
    </location>
</feature>
<evidence type="ECO:0000313" key="4">
    <source>
        <dbReference type="RefSeq" id="XP_033530256.1"/>
    </source>
</evidence>
<reference evidence="4" key="2">
    <citation type="submission" date="2020-04" db="EMBL/GenBank/DDBJ databases">
        <authorList>
            <consortium name="NCBI Genome Project"/>
        </authorList>
    </citation>
    <scope>NUCLEOTIDE SEQUENCE</scope>
    <source>
        <strain evidence="4">CBS 781.70</strain>
    </source>
</reference>
<feature type="region of interest" description="Disordered" evidence="1">
    <location>
        <begin position="320"/>
        <end position="478"/>
    </location>
</feature>
<feature type="compositionally biased region" description="Pro residues" evidence="1">
    <location>
        <begin position="326"/>
        <end position="340"/>
    </location>
</feature>
<dbReference type="AlphaFoldDB" id="A0A6G1FRZ8"/>
<protein>
    <submittedName>
        <fullName evidence="2 4">Uncharacterized protein</fullName>
    </submittedName>
</protein>
<feature type="compositionally biased region" description="Basic and acidic residues" evidence="1">
    <location>
        <begin position="835"/>
        <end position="850"/>
    </location>
</feature>
<feature type="region of interest" description="Disordered" evidence="1">
    <location>
        <begin position="1"/>
        <end position="290"/>
    </location>
</feature>
<evidence type="ECO:0000313" key="3">
    <source>
        <dbReference type="Proteomes" id="UP000504638"/>
    </source>
</evidence>
<reference evidence="2 4" key="1">
    <citation type="submission" date="2020-01" db="EMBL/GenBank/DDBJ databases">
        <authorList>
            <consortium name="DOE Joint Genome Institute"/>
            <person name="Haridas S."/>
            <person name="Albert R."/>
            <person name="Binder M."/>
            <person name="Bloem J."/>
            <person name="Labutti K."/>
            <person name="Salamov A."/>
            <person name="Andreopoulos B."/>
            <person name="Baker S.E."/>
            <person name="Barry K."/>
            <person name="Bills G."/>
            <person name="Bluhm B.H."/>
            <person name="Cannon C."/>
            <person name="Castanera R."/>
            <person name="Culley D.E."/>
            <person name="Daum C."/>
            <person name="Ezra D."/>
            <person name="Gonzalez J.B."/>
            <person name="Henrissat B."/>
            <person name="Kuo A."/>
            <person name="Liang C."/>
            <person name="Lipzen A."/>
            <person name="Lutzoni F."/>
            <person name="Magnuson J."/>
            <person name="Mondo S."/>
            <person name="Nolan M."/>
            <person name="Ohm R."/>
            <person name="Pangilinan J."/>
            <person name="Park H.-J."/>
            <person name="Ramirez L."/>
            <person name="Alfaro M."/>
            <person name="Sun H."/>
            <person name="Tritt A."/>
            <person name="Yoshinaga Y."/>
            <person name="Zwiers L.-H."/>
            <person name="Turgeon B.G."/>
            <person name="Goodwin S.B."/>
            <person name="Spatafora J.W."/>
            <person name="Crous P.W."/>
            <person name="Grigoriev I.V."/>
        </authorList>
    </citation>
    <scope>NUCLEOTIDE SEQUENCE</scope>
    <source>
        <strain evidence="2 4">CBS 781.70</strain>
    </source>
</reference>